<evidence type="ECO:0000256" key="2">
    <source>
        <dbReference type="SAM" id="Phobius"/>
    </source>
</evidence>
<evidence type="ECO:0000313" key="3">
    <source>
        <dbReference type="EMBL" id="MBR1138433.1"/>
    </source>
</evidence>
<evidence type="ECO:0008006" key="5">
    <source>
        <dbReference type="Google" id="ProtNLM"/>
    </source>
</evidence>
<protein>
    <recommendedName>
        <fullName evidence="5">J domain-containing protein</fullName>
    </recommendedName>
</protein>
<name>A0ABS5GAS6_9BRAD</name>
<dbReference type="EMBL" id="JAFCLK010000021">
    <property type="protein sequence ID" value="MBR1138433.1"/>
    <property type="molecule type" value="Genomic_DNA"/>
</dbReference>
<comment type="caution">
    <text evidence="3">The sequence shown here is derived from an EMBL/GenBank/DDBJ whole genome shotgun (WGS) entry which is preliminary data.</text>
</comment>
<feature type="transmembrane region" description="Helical" evidence="2">
    <location>
        <begin position="507"/>
        <end position="531"/>
    </location>
</feature>
<keyword evidence="2" id="KW-0812">Transmembrane</keyword>
<accession>A0ABS5GAS6</accession>
<keyword evidence="2" id="KW-1133">Transmembrane helix</keyword>
<keyword evidence="4" id="KW-1185">Reference proteome</keyword>
<reference evidence="4" key="1">
    <citation type="journal article" date="2021" name="ISME J.">
        <title>Evolutionary origin and ecological implication of a unique nif island in free-living Bradyrhizobium lineages.</title>
        <authorList>
            <person name="Tao J."/>
        </authorList>
    </citation>
    <scope>NUCLEOTIDE SEQUENCE [LARGE SCALE GENOMIC DNA]</scope>
    <source>
        <strain evidence="4">SZCCT0094</strain>
    </source>
</reference>
<keyword evidence="1" id="KW-0175">Coiled coil</keyword>
<dbReference type="Proteomes" id="UP001314635">
    <property type="component" value="Unassembled WGS sequence"/>
</dbReference>
<keyword evidence="2" id="KW-0472">Membrane</keyword>
<feature type="coiled-coil region" evidence="1">
    <location>
        <begin position="320"/>
        <end position="352"/>
    </location>
</feature>
<evidence type="ECO:0000313" key="4">
    <source>
        <dbReference type="Proteomes" id="UP001314635"/>
    </source>
</evidence>
<sequence length="641" mass="69953">MAVDPTRTPSHFDLLTQPFRLLRIDPAASKRAVSEAFQLAQEAHTASPGEIQAAHDALSDLNTRLFHELTYPLSCSPTETTAFYLALDNDVPLDDALSFAQSLAPLDRANLLAHLASHRPAPGELLTDLISAQAAIDVNEVYANLKAARQSAELPPPSLANVHDVLGPVLELHLAAALDGYETVWDAAPAMLDCAIQILSAKDTHRWTRLDVLLDNYQSAIDGPRRDAGGFIERVCALLREHPKDVALQERLRESVHLWTSLCRPLLARQLTSGPDVDFDTPLGAIRELIAFLAQAGESKAALAISDASSVIFAAVPTTMDQLSADARLLSRLAETAQLEELSTAIESAQANLPDIIAALESSGFGERSVGPARALWNAFVQTTKIAEPASRELGWKRMHQFTLSLSNAPQAGKAVIALISGLIVYGEANAAPPALLKEMRNSLKFMQSFVGAVPPQSSRKPAAPPAKPVPRRRRLAEVLLGRIRRMGLLRKKSARPTLRRRLLRPLALGAGGLVAIMLGGAAINLSAHWLRGISSDFTSSAATADPPPLARQTKPPVGTGQRLELDAVRYCHFQKERLRLIKQWIKTPEQARHLNLLVVDYNSRCSDFFYRDDDLRQVQTELEANAPRLEFEAKQLIAGW</sequence>
<evidence type="ECO:0000256" key="1">
    <source>
        <dbReference type="SAM" id="Coils"/>
    </source>
</evidence>
<organism evidence="3 4">
    <name type="scientific">Bradyrhizobium denitrificans</name>
    <dbReference type="NCBI Taxonomy" id="2734912"/>
    <lineage>
        <taxon>Bacteria</taxon>
        <taxon>Pseudomonadati</taxon>
        <taxon>Pseudomonadota</taxon>
        <taxon>Alphaproteobacteria</taxon>
        <taxon>Hyphomicrobiales</taxon>
        <taxon>Nitrobacteraceae</taxon>
        <taxon>Bradyrhizobium</taxon>
    </lineage>
</organism>
<proteinExistence type="predicted"/>
<gene>
    <name evidence="3" type="ORF">JQ619_21935</name>
</gene>